<dbReference type="EnsemblPlants" id="AVESA.00010b.r2.6AG1031280.1">
    <property type="protein sequence ID" value="AVESA.00010b.r2.6AG1031280.1.CDS.1"/>
    <property type="gene ID" value="AVESA.00010b.r2.6AG1031280"/>
</dbReference>
<name>A0ACD5YLH6_AVESA</name>
<protein>
    <submittedName>
        <fullName evidence="1">Uncharacterized protein</fullName>
    </submittedName>
</protein>
<accession>A0ACD5YLH6</accession>
<evidence type="ECO:0000313" key="2">
    <source>
        <dbReference type="Proteomes" id="UP001732700"/>
    </source>
</evidence>
<evidence type="ECO:0000313" key="1">
    <source>
        <dbReference type="EnsemblPlants" id="AVESA.00010b.r2.6AG1031280.1.CDS.1"/>
    </source>
</evidence>
<sequence length="384" mass="42985">MLRLRSCLVSQLLSPPSTSLVSHHHRLLSATAPPVSPKPGFAAEDYLVDTCGLTRPQAIEASRQLSHLKSSSKPDAVLAFLAGRGFSSADVAATVAKYPKLLCSGVEMTLAPRFVGLTGLGLSGPDIARLISIVGPHFRLRSVVSKVHFYLLFFGSTENFFRSVKRNSYLLSFDLERKVKPNIALLRECVLDSCDVAKMCISEPMMLSTKPERIRAMVRCVEGLGVPRRSGMFRQALKAVTFFAEEKMTAKVDFLKKTFRWSDAEVKVALSKAPILLRRSEDTLLCMSEFLISEVGLEPAYIARRSVLLTYSMDGRLWPRYHVLKFLKANGLLDQNRDYYSTILPSKEVFVKKFICPHKEAAPHLAEDYETACRGELPTRFRFT</sequence>
<dbReference type="Proteomes" id="UP001732700">
    <property type="component" value="Chromosome 6A"/>
</dbReference>
<proteinExistence type="predicted"/>
<reference evidence="1" key="1">
    <citation type="submission" date="2021-05" db="EMBL/GenBank/DDBJ databases">
        <authorList>
            <person name="Scholz U."/>
            <person name="Mascher M."/>
            <person name="Fiebig A."/>
        </authorList>
    </citation>
    <scope>NUCLEOTIDE SEQUENCE [LARGE SCALE GENOMIC DNA]</scope>
</reference>
<keyword evidence="2" id="KW-1185">Reference proteome</keyword>
<organism evidence="1 2">
    <name type="scientific">Avena sativa</name>
    <name type="common">Oat</name>
    <dbReference type="NCBI Taxonomy" id="4498"/>
    <lineage>
        <taxon>Eukaryota</taxon>
        <taxon>Viridiplantae</taxon>
        <taxon>Streptophyta</taxon>
        <taxon>Embryophyta</taxon>
        <taxon>Tracheophyta</taxon>
        <taxon>Spermatophyta</taxon>
        <taxon>Magnoliopsida</taxon>
        <taxon>Liliopsida</taxon>
        <taxon>Poales</taxon>
        <taxon>Poaceae</taxon>
        <taxon>BOP clade</taxon>
        <taxon>Pooideae</taxon>
        <taxon>Poodae</taxon>
        <taxon>Poeae</taxon>
        <taxon>Poeae Chloroplast Group 1 (Aveneae type)</taxon>
        <taxon>Aveninae</taxon>
        <taxon>Avena</taxon>
    </lineage>
</organism>
<reference evidence="1" key="2">
    <citation type="submission" date="2025-09" db="UniProtKB">
        <authorList>
            <consortium name="EnsemblPlants"/>
        </authorList>
    </citation>
    <scope>IDENTIFICATION</scope>
</reference>